<keyword evidence="1" id="KW-0812">Transmembrane</keyword>
<reference evidence="2 3" key="1">
    <citation type="journal article" date="2011" name="Genome Biol. Evol.">
        <title>Integration of the genetic map and genome assembly of fugu facilitates insights into distinct features of genome evolution in teleosts and mammals.</title>
        <authorList>
            <person name="Kai W."/>
            <person name="Kikuchi K."/>
            <person name="Tohari S."/>
            <person name="Chew A.K."/>
            <person name="Tay A."/>
            <person name="Fujiwara A."/>
            <person name="Hosoya S."/>
            <person name="Suetake H."/>
            <person name="Naruse K."/>
            <person name="Brenner S."/>
            <person name="Suzuki Y."/>
            <person name="Venkatesh B."/>
        </authorList>
    </citation>
    <scope>NUCLEOTIDE SEQUENCE [LARGE SCALE GENOMIC DNA]</scope>
</reference>
<evidence type="ECO:0000313" key="2">
    <source>
        <dbReference type="Ensembl" id="ENSTRUP00000071899.1"/>
    </source>
</evidence>
<proteinExistence type="predicted"/>
<keyword evidence="1" id="KW-1133">Transmembrane helix</keyword>
<protein>
    <submittedName>
        <fullName evidence="2">Uncharacterized protein</fullName>
    </submittedName>
</protein>
<organism evidence="2 3">
    <name type="scientific">Takifugu rubripes</name>
    <name type="common">Japanese pufferfish</name>
    <name type="synonym">Fugu rubripes</name>
    <dbReference type="NCBI Taxonomy" id="31033"/>
    <lineage>
        <taxon>Eukaryota</taxon>
        <taxon>Metazoa</taxon>
        <taxon>Chordata</taxon>
        <taxon>Craniata</taxon>
        <taxon>Vertebrata</taxon>
        <taxon>Euteleostomi</taxon>
        <taxon>Actinopterygii</taxon>
        <taxon>Neopterygii</taxon>
        <taxon>Teleostei</taxon>
        <taxon>Neoteleostei</taxon>
        <taxon>Acanthomorphata</taxon>
        <taxon>Eupercaria</taxon>
        <taxon>Tetraodontiformes</taxon>
        <taxon>Tetradontoidea</taxon>
        <taxon>Tetraodontidae</taxon>
        <taxon>Takifugu</taxon>
    </lineage>
</organism>
<reference evidence="2" key="2">
    <citation type="submission" date="2025-08" db="UniProtKB">
        <authorList>
            <consortium name="Ensembl"/>
        </authorList>
    </citation>
    <scope>IDENTIFICATION</scope>
</reference>
<feature type="transmembrane region" description="Helical" evidence="1">
    <location>
        <begin position="20"/>
        <end position="44"/>
    </location>
</feature>
<accession>A0A674NDY2</accession>
<dbReference type="Proteomes" id="UP000005226">
    <property type="component" value="Chromosome 8"/>
</dbReference>
<dbReference type="Ensembl" id="ENSTRUT00000082433.1">
    <property type="protein sequence ID" value="ENSTRUP00000071899.1"/>
    <property type="gene ID" value="ENSTRUG00000030864.1"/>
</dbReference>
<reference evidence="2" key="3">
    <citation type="submission" date="2025-09" db="UniProtKB">
        <authorList>
            <consortium name="Ensembl"/>
        </authorList>
    </citation>
    <scope>IDENTIFICATION</scope>
</reference>
<keyword evidence="3" id="KW-1185">Reference proteome</keyword>
<dbReference type="InParanoid" id="A0A674NDY2"/>
<keyword evidence="1" id="KW-0472">Membrane</keyword>
<name>A0A674NDY2_TAKRU</name>
<dbReference type="AlphaFoldDB" id="A0A674NDY2"/>
<evidence type="ECO:0000256" key="1">
    <source>
        <dbReference type="SAM" id="Phobius"/>
    </source>
</evidence>
<evidence type="ECO:0000313" key="3">
    <source>
        <dbReference type="Proteomes" id="UP000005226"/>
    </source>
</evidence>
<sequence length="94" mass="10263">MQSTSHLFLCPLSLHRDGVVCPVVCLCGLPVVAFFLQMFLSLLFPPLASASTHLPPVASDLSPKATPHPPFYCFPLSTSFLSLPRPLPFLHFSL</sequence>